<gene>
    <name evidence="2" type="ORF">KC717_06835</name>
</gene>
<evidence type="ECO:0000256" key="1">
    <source>
        <dbReference type="SAM" id="Phobius"/>
    </source>
</evidence>
<organism evidence="2 3">
    <name type="scientific">Candidatus Dojkabacteria bacterium</name>
    <dbReference type="NCBI Taxonomy" id="2099670"/>
    <lineage>
        <taxon>Bacteria</taxon>
        <taxon>Candidatus Dojkabacteria</taxon>
    </lineage>
</organism>
<keyword evidence="1" id="KW-0812">Transmembrane</keyword>
<evidence type="ECO:0000313" key="3">
    <source>
        <dbReference type="Proteomes" id="UP000754563"/>
    </source>
</evidence>
<feature type="transmembrane region" description="Helical" evidence="1">
    <location>
        <begin position="26"/>
        <end position="45"/>
    </location>
</feature>
<comment type="caution">
    <text evidence="2">The sequence shown here is derived from an EMBL/GenBank/DDBJ whole genome shotgun (WGS) entry which is preliminary data.</text>
</comment>
<protein>
    <submittedName>
        <fullName evidence="2">Uncharacterized protein</fullName>
    </submittedName>
</protein>
<keyword evidence="1" id="KW-1133">Transmembrane helix</keyword>
<proteinExistence type="predicted"/>
<dbReference type="Proteomes" id="UP000754563">
    <property type="component" value="Unassembled WGS sequence"/>
</dbReference>
<evidence type="ECO:0000313" key="2">
    <source>
        <dbReference type="EMBL" id="MCA9386332.1"/>
    </source>
</evidence>
<dbReference type="AlphaFoldDB" id="A0A955L9X2"/>
<name>A0A955L9X2_9BACT</name>
<sequence>MTQETIKEDLGNLVADNLMSKRDLRAFIEGNILFPFVIHTHYMLFVL</sequence>
<reference evidence="2" key="2">
    <citation type="journal article" date="2021" name="Microbiome">
        <title>Successional dynamics and alternative stable states in a saline activated sludge microbial community over 9 years.</title>
        <authorList>
            <person name="Wang Y."/>
            <person name="Ye J."/>
            <person name="Ju F."/>
            <person name="Liu L."/>
            <person name="Boyd J.A."/>
            <person name="Deng Y."/>
            <person name="Parks D.H."/>
            <person name="Jiang X."/>
            <person name="Yin X."/>
            <person name="Woodcroft B.J."/>
            <person name="Tyson G.W."/>
            <person name="Hugenholtz P."/>
            <person name="Polz M.F."/>
            <person name="Zhang T."/>
        </authorList>
    </citation>
    <scope>NUCLEOTIDE SEQUENCE</scope>
    <source>
        <strain evidence="2">HKST-UBA11</strain>
    </source>
</reference>
<dbReference type="EMBL" id="JAGQLH010000129">
    <property type="protein sequence ID" value="MCA9386332.1"/>
    <property type="molecule type" value="Genomic_DNA"/>
</dbReference>
<accession>A0A955L9X2</accession>
<keyword evidence="1" id="KW-0472">Membrane</keyword>
<reference evidence="2" key="1">
    <citation type="submission" date="2020-04" db="EMBL/GenBank/DDBJ databases">
        <authorList>
            <person name="Zhang T."/>
        </authorList>
    </citation>
    <scope>NUCLEOTIDE SEQUENCE</scope>
    <source>
        <strain evidence="2">HKST-UBA11</strain>
    </source>
</reference>